<accession>A0A839DRV2</accession>
<dbReference type="RefSeq" id="WP_182542400.1">
    <property type="nucleotide sequence ID" value="NZ_JACGWZ010000001.1"/>
</dbReference>
<keyword evidence="6" id="KW-1185">Reference proteome</keyword>
<dbReference type="Pfam" id="PF20990">
    <property type="entry name" value="DUF2207_C"/>
    <property type="match status" value="1"/>
</dbReference>
<feature type="chain" id="PRO_5039716381" description="DUF2207 domain-containing protein" evidence="2">
    <location>
        <begin position="27"/>
        <end position="556"/>
    </location>
</feature>
<reference evidence="5 6" key="1">
    <citation type="submission" date="2020-07" db="EMBL/GenBank/DDBJ databases">
        <title>Sequencing the genomes of 1000 actinobacteria strains.</title>
        <authorList>
            <person name="Klenk H.-P."/>
        </authorList>
    </citation>
    <scope>NUCLEOTIDE SEQUENCE [LARGE SCALE GENOMIC DNA]</scope>
    <source>
        <strain evidence="5 6">DSM 45975</strain>
    </source>
</reference>
<feature type="domain" description="Predicted membrane protein YciQ-like C-terminal" evidence="4">
    <location>
        <begin position="274"/>
        <end position="498"/>
    </location>
</feature>
<organism evidence="5 6">
    <name type="scientific">Halosaccharopolyspora lacisalsi</name>
    <dbReference type="NCBI Taxonomy" id="1000566"/>
    <lineage>
        <taxon>Bacteria</taxon>
        <taxon>Bacillati</taxon>
        <taxon>Actinomycetota</taxon>
        <taxon>Actinomycetes</taxon>
        <taxon>Pseudonocardiales</taxon>
        <taxon>Pseudonocardiaceae</taxon>
        <taxon>Halosaccharopolyspora</taxon>
    </lineage>
</organism>
<evidence type="ECO:0000256" key="2">
    <source>
        <dbReference type="SAM" id="SignalP"/>
    </source>
</evidence>
<feature type="transmembrane region" description="Helical" evidence="1">
    <location>
        <begin position="227"/>
        <end position="245"/>
    </location>
</feature>
<feature type="domain" description="DUF2207" evidence="3">
    <location>
        <begin position="35"/>
        <end position="163"/>
    </location>
</feature>
<keyword evidence="1" id="KW-0812">Transmembrane</keyword>
<feature type="signal peptide" evidence="2">
    <location>
        <begin position="1"/>
        <end position="26"/>
    </location>
</feature>
<keyword evidence="1" id="KW-1133">Transmembrane helix</keyword>
<dbReference type="AlphaFoldDB" id="A0A839DRV2"/>
<keyword evidence="1" id="KW-0472">Membrane</keyword>
<evidence type="ECO:0008006" key="7">
    <source>
        <dbReference type="Google" id="ProtNLM"/>
    </source>
</evidence>
<comment type="caution">
    <text evidence="5">The sequence shown here is derived from an EMBL/GenBank/DDBJ whole genome shotgun (WGS) entry which is preliminary data.</text>
</comment>
<dbReference type="Proteomes" id="UP000569329">
    <property type="component" value="Unassembled WGS sequence"/>
</dbReference>
<name>A0A839DRV2_9PSEU</name>
<evidence type="ECO:0000256" key="1">
    <source>
        <dbReference type="SAM" id="Phobius"/>
    </source>
</evidence>
<evidence type="ECO:0000313" key="6">
    <source>
        <dbReference type="Proteomes" id="UP000569329"/>
    </source>
</evidence>
<dbReference type="InterPro" id="IPR048389">
    <property type="entry name" value="YciQ-like_C"/>
</dbReference>
<dbReference type="EMBL" id="JACGWZ010000001">
    <property type="protein sequence ID" value="MBA8823006.1"/>
    <property type="molecule type" value="Genomic_DNA"/>
</dbReference>
<keyword evidence="2" id="KW-0732">Signal</keyword>
<evidence type="ECO:0000259" key="3">
    <source>
        <dbReference type="Pfam" id="PF09972"/>
    </source>
</evidence>
<feature type="transmembrane region" description="Helical" evidence="1">
    <location>
        <begin position="421"/>
        <end position="440"/>
    </location>
</feature>
<proteinExistence type="predicted"/>
<evidence type="ECO:0000259" key="4">
    <source>
        <dbReference type="Pfam" id="PF20990"/>
    </source>
</evidence>
<feature type="transmembrane region" description="Helical" evidence="1">
    <location>
        <begin position="394"/>
        <end position="415"/>
    </location>
</feature>
<dbReference type="Pfam" id="PF09972">
    <property type="entry name" value="DUF2207"/>
    <property type="match status" value="1"/>
</dbReference>
<sequence length="556" mass="59597">MKRFLISFVTTVVTMLLAGASASAVAAQAGEVTSDIDVKLERDGRLSVTERVTVPQGSTAHRTVPLRQAAGADADRVFTVENARVRGPGSADVGAERFTLTLPPGQSTVTYSAGGAVADTAEGQQVRWRVSGGWDVPVSKVETSFIAPRLARSIDCSAGRVGTDTECDQFQIGQAGGTRAVHFDLQPGERMGLAVELPAGTVPPNARFDESFGFGSAFALTPASGSGLVGIGLLLIGGFGLLWYLRGRDERVLAGEVGQVEVLMEDSDGGMSFASPDGVLPGQIGTVIDEHVDVVDVTATVVDLAVRNYLWIEELPGEEQGRDWRIVGVNPPDESLRPYEREVYELLLGEEEQALVSELRAGREVDLAKVRDALYSDVVEQSWFSRRPDTERNLFWWAGVGVAVAGVVLTVALALTTSLALLGVGVVLGGIALTFGARLMPARARRGSALVAQVRGLRDYLHRVPAGSVPARDREMVFSRSLPYAVVLGETERWLSEFAELDPGADGTPGLYWYGELVEQDGHVVPNLRRFRTHFPMLVSALDGVLAQPGHLRSVR</sequence>
<protein>
    <recommendedName>
        <fullName evidence="7">DUF2207 domain-containing protein</fullName>
    </recommendedName>
</protein>
<gene>
    <name evidence="5" type="ORF">FHX42_000335</name>
</gene>
<evidence type="ECO:0000313" key="5">
    <source>
        <dbReference type="EMBL" id="MBA8823006.1"/>
    </source>
</evidence>
<dbReference type="InterPro" id="IPR018702">
    <property type="entry name" value="DUF2207"/>
</dbReference>